<dbReference type="EMBL" id="DS547092">
    <property type="protein sequence ID" value="EDR13895.1"/>
    <property type="molecule type" value="Genomic_DNA"/>
</dbReference>
<name>B0CTC9_LACBS</name>
<evidence type="ECO:0000313" key="1">
    <source>
        <dbReference type="EMBL" id="EDR13895.1"/>
    </source>
</evidence>
<dbReference type="HOGENOM" id="CLU_1190073_0_0_1"/>
<evidence type="ECO:0000313" key="2">
    <source>
        <dbReference type="Proteomes" id="UP000001194"/>
    </source>
</evidence>
<organism evidence="2">
    <name type="scientific">Laccaria bicolor (strain S238N-H82 / ATCC MYA-4686)</name>
    <name type="common">Bicoloured deceiver</name>
    <name type="synonym">Laccaria laccata var. bicolor</name>
    <dbReference type="NCBI Taxonomy" id="486041"/>
    <lineage>
        <taxon>Eukaryota</taxon>
        <taxon>Fungi</taxon>
        <taxon>Dikarya</taxon>
        <taxon>Basidiomycota</taxon>
        <taxon>Agaricomycotina</taxon>
        <taxon>Agaricomycetes</taxon>
        <taxon>Agaricomycetidae</taxon>
        <taxon>Agaricales</taxon>
        <taxon>Agaricineae</taxon>
        <taxon>Hydnangiaceae</taxon>
        <taxon>Laccaria</taxon>
    </lineage>
</organism>
<sequence>MPKNPVVELNDLTFDRVESRAMIGIFTATTDSVIPVPIEVEATIKYGTAKTLDFSNGSRELELEAHFFENGTNLNSDGTKFFKEYLTTENDIPLILNTTSALELKAQIRGIATLGVTGITAWFKMEIVKLNFVATVGGDDLLEGGLDNFTVEKGVAEGKTDRTHAKLCKNVLTSLWDISMYPKVSVAIRSANVKFDGLPINGLQFDFKNVDFNVDGPVVGALPAGLVTKFLPFNM</sequence>
<dbReference type="OrthoDB" id="3049415at2759"/>
<accession>B0CTC9</accession>
<reference evidence="1 2" key="1">
    <citation type="journal article" date="2008" name="Nature">
        <title>The genome of Laccaria bicolor provides insights into mycorrhizal symbiosis.</title>
        <authorList>
            <person name="Martin F."/>
            <person name="Aerts A."/>
            <person name="Ahren D."/>
            <person name="Brun A."/>
            <person name="Danchin E.G.J."/>
            <person name="Duchaussoy F."/>
            <person name="Gibon J."/>
            <person name="Kohler A."/>
            <person name="Lindquist E."/>
            <person name="Pereda V."/>
            <person name="Salamov A."/>
            <person name="Shapiro H.J."/>
            <person name="Wuyts J."/>
            <person name="Blaudez D."/>
            <person name="Buee M."/>
            <person name="Brokstein P."/>
            <person name="Canbaeck B."/>
            <person name="Cohen D."/>
            <person name="Courty P.E."/>
            <person name="Coutinho P.M."/>
            <person name="Delaruelle C."/>
            <person name="Detter J.C."/>
            <person name="Deveau A."/>
            <person name="DiFazio S."/>
            <person name="Duplessis S."/>
            <person name="Fraissinet-Tachet L."/>
            <person name="Lucic E."/>
            <person name="Frey-Klett P."/>
            <person name="Fourrey C."/>
            <person name="Feussner I."/>
            <person name="Gay G."/>
            <person name="Grimwood J."/>
            <person name="Hoegger P.J."/>
            <person name="Jain P."/>
            <person name="Kilaru S."/>
            <person name="Labbe J."/>
            <person name="Lin Y.C."/>
            <person name="Legue V."/>
            <person name="Le Tacon F."/>
            <person name="Marmeisse R."/>
            <person name="Melayah D."/>
            <person name="Montanini B."/>
            <person name="Muratet M."/>
            <person name="Nehls U."/>
            <person name="Niculita-Hirzel H."/>
            <person name="Oudot-Le Secq M.P."/>
            <person name="Peter M."/>
            <person name="Quesneville H."/>
            <person name="Rajashekar B."/>
            <person name="Reich M."/>
            <person name="Rouhier N."/>
            <person name="Schmutz J."/>
            <person name="Yin T."/>
            <person name="Chalot M."/>
            <person name="Henrissat B."/>
            <person name="Kuees U."/>
            <person name="Lucas S."/>
            <person name="Van de Peer Y."/>
            <person name="Podila G.K."/>
            <person name="Polle A."/>
            <person name="Pukkila P.J."/>
            <person name="Richardson P.M."/>
            <person name="Rouze P."/>
            <person name="Sanders I.R."/>
            <person name="Stajich J.E."/>
            <person name="Tunlid A."/>
            <person name="Tuskan G."/>
            <person name="Grigoriev I.V."/>
        </authorList>
    </citation>
    <scope>NUCLEOTIDE SEQUENCE [LARGE SCALE GENOMIC DNA]</scope>
    <source>
        <strain evidence="2">S238N-H82 / ATCC MYA-4686</strain>
    </source>
</reference>
<dbReference type="RefSeq" id="XP_001874454.1">
    <property type="nucleotide sequence ID" value="XM_001874419.1"/>
</dbReference>
<gene>
    <name evidence="1" type="ORF">LACBIDRAFT_291971</name>
</gene>
<dbReference type="GeneID" id="6070352"/>
<proteinExistence type="predicted"/>
<dbReference type="AlphaFoldDB" id="B0CTC9"/>
<protein>
    <submittedName>
        <fullName evidence="1">Predicted protein</fullName>
    </submittedName>
</protein>
<dbReference type="KEGG" id="lbc:LACBIDRAFT_291971"/>
<dbReference type="InParanoid" id="B0CTC9"/>
<dbReference type="Proteomes" id="UP000001194">
    <property type="component" value="Unassembled WGS sequence"/>
</dbReference>
<keyword evidence="2" id="KW-1185">Reference proteome</keyword>